<name>A0A9P1G523_9DINO</name>
<protein>
    <submittedName>
        <fullName evidence="3">7,8-didemethyl-8-hydroxy-5-deazariboflavin synthase</fullName>
    </submittedName>
</protein>
<sequence>MVKDKERNGSVRIDWRFLGRSVCQRSFQELHGIGRPRFSKIWRAANAGAEGPPADLRYLKKSKLATAASSELRGDVTGFLHHIYASIAENLPDVRDGTIEEGEEDLESSVVELKSDPYQSAVSKSKIAKPRKFFRSMPIRDGSLEPRYLPPGTMKDYWTQYVWASDFSAMKFRKVSSHTECTECIKHKSVIQSLSHHLVARRTQQELFYKHLDDQFRDRVVYWKSRSDSRSHAGSLTLIVDGMDQAKCSLPRNASLLKAKIFDGLQRPRLHLSAVIAHGHFIALFLTESDVPKDSNYCIETVCCGLELASKSMDLSQVDITVQCDNTPRELKNGHFLRLCCALTSNHTVRSMRVSCLRTGHSHEDVDQLFGQIAVKIAKMKVVPTSSCFHKELGRVCNELERPHERGRFVYKVDRVRDWRPWLLEAIPAKLAGIGGPGAPHVFHFSRFDATGLEASDLIDPLYSKTHRVHPHDVVLRTKLWMADANYSHSFRFYPRELAYKQLPHGLPPVVAERNPLSEEYKAGILKYCPILRSNEFRMTEAADYLEQWVCGTLPLNPLMCLDACRLGDPFRAATTPLRANAATSFFVRPNPLRLLVCKIPIETTLLLR</sequence>
<keyword evidence="4" id="KW-1185">Reference proteome</keyword>
<dbReference type="EMBL" id="CAMXCT010002685">
    <property type="protein sequence ID" value="CAI3999846.1"/>
    <property type="molecule type" value="Genomic_DNA"/>
</dbReference>
<accession>A0A9P1G523</accession>
<evidence type="ECO:0000313" key="2">
    <source>
        <dbReference type="EMBL" id="CAI3999846.1"/>
    </source>
</evidence>
<comment type="caution">
    <text evidence="2">The sequence shown here is derived from an EMBL/GenBank/DDBJ whole genome shotgun (WGS) entry which is preliminary data.</text>
</comment>
<dbReference type="EMBL" id="CAMXCT030002685">
    <property type="protein sequence ID" value="CAL4787158.1"/>
    <property type="molecule type" value="Genomic_DNA"/>
</dbReference>
<dbReference type="PANTHER" id="PTHR33153:SF3">
    <property type="entry name" value="TRAFFICKING PROTEIN PARTICLE COMPLEX SUBUNIT 11 DOMAIN-CONTAINING PROTEIN"/>
    <property type="match status" value="1"/>
</dbReference>
<gene>
    <name evidence="2" type="ORF">C1SCF055_LOCUS26012</name>
</gene>
<dbReference type="Pfam" id="PF25273">
    <property type="entry name" value="DUF7869"/>
    <property type="match status" value="1"/>
</dbReference>
<dbReference type="AlphaFoldDB" id="A0A9P1G523"/>
<dbReference type="InterPro" id="IPR057191">
    <property type="entry name" value="DUF7869"/>
</dbReference>
<evidence type="ECO:0000313" key="4">
    <source>
        <dbReference type="Proteomes" id="UP001152797"/>
    </source>
</evidence>
<proteinExistence type="predicted"/>
<dbReference type="PANTHER" id="PTHR33153">
    <property type="entry name" value="MYND-TYPE DOMAIN-CONTAINING PROTEIN"/>
    <property type="match status" value="1"/>
</dbReference>
<reference evidence="2" key="1">
    <citation type="submission" date="2022-10" db="EMBL/GenBank/DDBJ databases">
        <authorList>
            <person name="Chen Y."/>
            <person name="Dougan E. K."/>
            <person name="Chan C."/>
            <person name="Rhodes N."/>
            <person name="Thang M."/>
        </authorList>
    </citation>
    <scope>NUCLEOTIDE SEQUENCE</scope>
</reference>
<feature type="domain" description="DUF7869" evidence="1">
    <location>
        <begin position="269"/>
        <end position="447"/>
    </location>
</feature>
<organism evidence="2">
    <name type="scientific">Cladocopium goreaui</name>
    <dbReference type="NCBI Taxonomy" id="2562237"/>
    <lineage>
        <taxon>Eukaryota</taxon>
        <taxon>Sar</taxon>
        <taxon>Alveolata</taxon>
        <taxon>Dinophyceae</taxon>
        <taxon>Suessiales</taxon>
        <taxon>Symbiodiniaceae</taxon>
        <taxon>Cladocopium</taxon>
    </lineage>
</organism>
<evidence type="ECO:0000259" key="1">
    <source>
        <dbReference type="Pfam" id="PF25273"/>
    </source>
</evidence>
<dbReference type="EMBL" id="CAMXCT020002685">
    <property type="protein sequence ID" value="CAL1153221.1"/>
    <property type="molecule type" value="Genomic_DNA"/>
</dbReference>
<evidence type="ECO:0000313" key="3">
    <source>
        <dbReference type="EMBL" id="CAL4787158.1"/>
    </source>
</evidence>
<dbReference type="Proteomes" id="UP001152797">
    <property type="component" value="Unassembled WGS sequence"/>
</dbReference>
<reference evidence="3 4" key="2">
    <citation type="submission" date="2024-05" db="EMBL/GenBank/DDBJ databases">
        <authorList>
            <person name="Chen Y."/>
            <person name="Shah S."/>
            <person name="Dougan E. K."/>
            <person name="Thang M."/>
            <person name="Chan C."/>
        </authorList>
    </citation>
    <scope>NUCLEOTIDE SEQUENCE [LARGE SCALE GENOMIC DNA]</scope>
</reference>
<dbReference type="OrthoDB" id="410478at2759"/>